<accession>A0A3S0JF21</accession>
<reference evidence="1 2" key="1">
    <citation type="submission" date="2018-12" db="EMBL/GenBank/DDBJ databases">
        <title>Hymenobacter gummosus sp. nov., isolated from a spring.</title>
        <authorList>
            <person name="Nie L."/>
        </authorList>
    </citation>
    <scope>NUCLEOTIDE SEQUENCE [LARGE SCALE GENOMIC DNA]</scope>
    <source>
        <strain evidence="1 2">KCTC 52166</strain>
    </source>
</reference>
<evidence type="ECO:0000313" key="1">
    <source>
        <dbReference type="EMBL" id="RTQ50690.1"/>
    </source>
</evidence>
<proteinExistence type="predicted"/>
<dbReference type="Proteomes" id="UP000282184">
    <property type="component" value="Unassembled WGS sequence"/>
</dbReference>
<organism evidence="1 2">
    <name type="scientific">Hymenobacter gummosus</name>
    <dbReference type="NCBI Taxonomy" id="1776032"/>
    <lineage>
        <taxon>Bacteria</taxon>
        <taxon>Pseudomonadati</taxon>
        <taxon>Bacteroidota</taxon>
        <taxon>Cytophagia</taxon>
        <taxon>Cytophagales</taxon>
        <taxon>Hymenobacteraceae</taxon>
        <taxon>Hymenobacter</taxon>
    </lineage>
</organism>
<gene>
    <name evidence="1" type="ORF">EJV47_08640</name>
</gene>
<dbReference type="RefSeq" id="WP_126692757.1">
    <property type="nucleotide sequence ID" value="NZ_RXOF01000004.1"/>
</dbReference>
<name>A0A3S0JF21_9BACT</name>
<comment type="caution">
    <text evidence="1">The sequence shown here is derived from an EMBL/GenBank/DDBJ whole genome shotgun (WGS) entry which is preliminary data.</text>
</comment>
<keyword evidence="2" id="KW-1185">Reference proteome</keyword>
<sequence>MQSDQALPPTHPVHQRFGQLLNLEHWRAAYAEYYWLRLAEDDAAMRHWQHPLYWRALLAARRFNEQYAALGQVFCWLDVDRSQDANAGFQWESSPVSGEPLTDLGPDFHPKYRLVSWADALVMPHHRLREWARPGRCGWPGVALSA</sequence>
<protein>
    <submittedName>
        <fullName evidence="1">Uncharacterized protein</fullName>
    </submittedName>
</protein>
<evidence type="ECO:0000313" key="2">
    <source>
        <dbReference type="Proteomes" id="UP000282184"/>
    </source>
</evidence>
<dbReference type="AlphaFoldDB" id="A0A3S0JF21"/>
<dbReference type="EMBL" id="RXOF01000004">
    <property type="protein sequence ID" value="RTQ50690.1"/>
    <property type="molecule type" value="Genomic_DNA"/>
</dbReference>